<evidence type="ECO:0000256" key="9">
    <source>
        <dbReference type="ARBA" id="ARBA00048605"/>
    </source>
</evidence>
<dbReference type="Gene3D" id="1.50.10.10">
    <property type="match status" value="2"/>
</dbReference>
<dbReference type="GO" id="GO:0005509">
    <property type="term" value="F:calcium ion binding"/>
    <property type="evidence" value="ECO:0007669"/>
    <property type="project" value="InterPro"/>
</dbReference>
<organism evidence="14 15">
    <name type="scientific">Aphanomyces astaci</name>
    <name type="common">Crayfish plague agent</name>
    <dbReference type="NCBI Taxonomy" id="112090"/>
    <lineage>
        <taxon>Eukaryota</taxon>
        <taxon>Sar</taxon>
        <taxon>Stramenopiles</taxon>
        <taxon>Oomycota</taxon>
        <taxon>Saprolegniomycetes</taxon>
        <taxon>Saprolegniales</taxon>
        <taxon>Verrucalvaceae</taxon>
        <taxon>Aphanomyces</taxon>
    </lineage>
</organism>
<evidence type="ECO:0000256" key="7">
    <source>
        <dbReference type="ARBA" id="ARBA00023157"/>
    </source>
</evidence>
<evidence type="ECO:0000256" key="8">
    <source>
        <dbReference type="ARBA" id="ARBA00047669"/>
    </source>
</evidence>
<dbReference type="VEuPathDB" id="FungiDB:H257_16235"/>
<sequence length="337" mass="38434">MQADVVAAMKWAWNGYRDHAMGHDSLDVINMNGTAFSDHDLAISLADSLDTLFLLGLHDDFDDAATWAEANLPHKFDGPGKVSLFETTIRVLGRIKLGAGGDSYYEYLLKQWVFSGKRQDRYRDMYETAVTGIMDKLVGRTKKSGWVFLGELEVNGDLTPKMDHLVCFMPGMLALGYMHGMPSSHLDLAKALGRTCFEMYNQMASNLAPEIAYFNTVDDSNDIQVHASDAFNILRPETVESLMVLYRVTRDDTYREWGKVIFRAFEQHCRLPQGGYSSVNHVDSPAPTKFFRREMESFFMAETLKYFYLLFSDESVVPLDQFVFNTEAHPFPIQWRT</sequence>
<dbReference type="InterPro" id="IPR036026">
    <property type="entry name" value="Seven-hairpin_glycosidases"/>
</dbReference>
<dbReference type="GO" id="GO:0005975">
    <property type="term" value="P:carbohydrate metabolic process"/>
    <property type="evidence" value="ECO:0007669"/>
    <property type="project" value="InterPro"/>
</dbReference>
<dbReference type="EC" id="3.2.1.-" evidence="12"/>
<accession>A0A397FGA3</accession>
<evidence type="ECO:0000256" key="2">
    <source>
        <dbReference type="ARBA" id="ARBA00004922"/>
    </source>
</evidence>
<keyword evidence="6 10" id="KW-0106">Calcium</keyword>
<comment type="pathway">
    <text evidence="2">Protein modification; protein glycosylation.</text>
</comment>
<evidence type="ECO:0000313" key="15">
    <source>
        <dbReference type="Proteomes" id="UP000266196"/>
    </source>
</evidence>
<evidence type="ECO:0000256" key="4">
    <source>
        <dbReference type="ARBA" id="ARBA00022723"/>
    </source>
</evidence>
<name>A0A397FGA3_APHAT</name>
<dbReference type="Pfam" id="PF01532">
    <property type="entry name" value="Glyco_hydro_47"/>
    <property type="match status" value="2"/>
</dbReference>
<dbReference type="EMBL" id="QUTE01008881">
    <property type="protein sequence ID" value="RHZ22084.1"/>
    <property type="molecule type" value="Genomic_DNA"/>
</dbReference>
<keyword evidence="4 10" id="KW-0479">Metal-binding</keyword>
<dbReference type="PANTHER" id="PTHR11742">
    <property type="entry name" value="MANNOSYL-OLIGOSACCHARIDE ALPHA-1,2-MANNOSIDASE-RELATED"/>
    <property type="match status" value="1"/>
</dbReference>
<evidence type="ECO:0000256" key="3">
    <source>
        <dbReference type="ARBA" id="ARBA00007658"/>
    </source>
</evidence>
<dbReference type="PRINTS" id="PR00747">
    <property type="entry name" value="GLYHDRLASE47"/>
</dbReference>
<dbReference type="GO" id="GO:0005783">
    <property type="term" value="C:endoplasmic reticulum"/>
    <property type="evidence" value="ECO:0007669"/>
    <property type="project" value="TreeGrafter"/>
</dbReference>
<evidence type="ECO:0000256" key="12">
    <source>
        <dbReference type="RuleBase" id="RU361193"/>
    </source>
</evidence>
<dbReference type="PANTHER" id="PTHR11742:SF55">
    <property type="entry name" value="ENDOPLASMIC RETICULUM MANNOSYL-OLIGOSACCHARIDE 1,2-ALPHA-MANNOSIDASE"/>
    <property type="match status" value="1"/>
</dbReference>
<dbReference type="Proteomes" id="UP000266196">
    <property type="component" value="Unassembled WGS sequence"/>
</dbReference>
<keyword evidence="12" id="KW-0326">Glycosidase</keyword>
<dbReference type="GO" id="GO:0016020">
    <property type="term" value="C:membrane"/>
    <property type="evidence" value="ECO:0007669"/>
    <property type="project" value="InterPro"/>
</dbReference>
<evidence type="ECO:0000256" key="6">
    <source>
        <dbReference type="ARBA" id="ARBA00022837"/>
    </source>
</evidence>
<dbReference type="GO" id="GO:0004571">
    <property type="term" value="F:mannosyl-oligosaccharide 1,2-alpha-mannosidase activity"/>
    <property type="evidence" value="ECO:0007669"/>
    <property type="project" value="UniProtKB-EC"/>
</dbReference>
<gene>
    <name evidence="13" type="ORF">DYB26_007980</name>
    <name evidence="14" type="ORF">DYB31_003824</name>
</gene>
<evidence type="ECO:0000256" key="10">
    <source>
        <dbReference type="PIRSR" id="PIRSR601382-2"/>
    </source>
</evidence>
<feature type="binding site" evidence="10">
    <location>
        <position position="326"/>
    </location>
    <ligand>
        <name>Ca(2+)</name>
        <dbReference type="ChEBI" id="CHEBI:29108"/>
    </ligand>
</feature>
<evidence type="ECO:0000313" key="14">
    <source>
        <dbReference type="EMBL" id="RHZ22084.1"/>
    </source>
</evidence>
<comment type="catalytic activity">
    <reaction evidence="9">
        <text>N(4)-(alpha-D-Man-(1-&gt;2)-alpha-D-Man-(1-&gt;2)-alpha-D-Man-(1-&gt;3)-[alpha-D-Man-(1-&gt;2)-alpha-D-Man-(1-&gt;3)-[alpha-D-Man-(1-&gt;2)-alpha-D-Man-(1-&gt;6)]-alpha-D-Man-(1-&gt;6)]-beta-D-Man-(1-&gt;4)-beta-D-GlcNAc-(1-&gt;4)-beta-D-GlcNAc)-L-asparaginyl-[protein] (N-glucan mannose isomer 9A1,2,3B1,2,3) + 4 H2O = N(4)-(alpha-D-Man-(1-&gt;3)-[alpha-D-Man-(1-&gt;3)-[alpha-D-Man-(1-&gt;6)]-alpha-D-Man-(1-&gt;6)]-beta-D-Man-(1-&gt;4)-beta-D-GlcNAc-(1-&gt;4)-beta-D-GlcNAc)-L-asparaginyl-[protein] (N-glucan mannose isomer 5A1,2) + 4 beta-D-mannose</text>
        <dbReference type="Rhea" id="RHEA:56008"/>
        <dbReference type="Rhea" id="RHEA-COMP:14356"/>
        <dbReference type="Rhea" id="RHEA-COMP:14367"/>
        <dbReference type="ChEBI" id="CHEBI:15377"/>
        <dbReference type="ChEBI" id="CHEBI:28563"/>
        <dbReference type="ChEBI" id="CHEBI:59087"/>
        <dbReference type="ChEBI" id="CHEBI:139493"/>
        <dbReference type="EC" id="3.2.1.113"/>
    </reaction>
</comment>
<comment type="similarity">
    <text evidence="3 12">Belongs to the glycosyl hydrolase 47 family.</text>
</comment>
<dbReference type="AlphaFoldDB" id="A0A397FGA3"/>
<dbReference type="SUPFAM" id="SSF48225">
    <property type="entry name" value="Seven-hairpin glycosidases"/>
    <property type="match status" value="1"/>
</dbReference>
<evidence type="ECO:0000313" key="16">
    <source>
        <dbReference type="Proteomes" id="UP000286510"/>
    </source>
</evidence>
<comment type="caution">
    <text evidence="14">The sequence shown here is derived from an EMBL/GenBank/DDBJ whole genome shotgun (WGS) entry which is preliminary data.</text>
</comment>
<evidence type="ECO:0000313" key="13">
    <source>
        <dbReference type="EMBL" id="RHZ15793.1"/>
    </source>
</evidence>
<proteinExistence type="inferred from homology"/>
<evidence type="ECO:0000256" key="5">
    <source>
        <dbReference type="ARBA" id="ARBA00022801"/>
    </source>
</evidence>
<comment type="catalytic activity">
    <reaction evidence="8">
        <text>N(4)-(alpha-D-Man-(1-&gt;2)-alpha-D-Man-(1-&gt;2)-alpha-D-Man-(1-&gt;3)-[alpha-D-Man-(1-&gt;3)-[alpha-D-Man-(1-&gt;2)-alpha-D-Man-(1-&gt;6)]-alpha-D-Man-(1-&gt;6)]-beta-D-Man-(1-&gt;4)-beta-D-GlcNAc-(1-&gt;4)-beta-D-GlcNAc)-L-asparaginyl-[protein] (N-glucan mannose isomer 8A1,2,3B1,3) + 3 H2O = N(4)-(alpha-D-Man-(1-&gt;3)-[alpha-D-Man-(1-&gt;3)-[alpha-D-Man-(1-&gt;6)]-alpha-D-Man-(1-&gt;6)]-beta-D-Man-(1-&gt;4)-beta-D-GlcNAc-(1-&gt;4)-beta-D-GlcNAc)-L-asparaginyl-[protein] (N-glucan mannose isomer 5A1,2) + 3 beta-D-mannose</text>
        <dbReference type="Rhea" id="RHEA:56028"/>
        <dbReference type="Rhea" id="RHEA-COMP:14358"/>
        <dbReference type="Rhea" id="RHEA-COMP:14367"/>
        <dbReference type="ChEBI" id="CHEBI:15377"/>
        <dbReference type="ChEBI" id="CHEBI:28563"/>
        <dbReference type="ChEBI" id="CHEBI:59087"/>
        <dbReference type="ChEBI" id="CHEBI:60628"/>
        <dbReference type="EC" id="3.2.1.113"/>
    </reaction>
</comment>
<keyword evidence="5 12" id="KW-0378">Hydrolase</keyword>
<keyword evidence="7 11" id="KW-1015">Disulfide bond</keyword>
<dbReference type="InterPro" id="IPR050749">
    <property type="entry name" value="Glycosyl_Hydrolase_47"/>
</dbReference>
<comment type="cofactor">
    <cofactor evidence="1 10">
        <name>Ca(2+)</name>
        <dbReference type="ChEBI" id="CHEBI:29108"/>
    </cofactor>
</comment>
<feature type="disulfide bond" evidence="11">
    <location>
        <begin position="167"/>
        <end position="196"/>
    </location>
</feature>
<dbReference type="EMBL" id="QUTF01013841">
    <property type="protein sequence ID" value="RHZ15793.1"/>
    <property type="molecule type" value="Genomic_DNA"/>
</dbReference>
<evidence type="ECO:0000256" key="1">
    <source>
        <dbReference type="ARBA" id="ARBA00001913"/>
    </source>
</evidence>
<reference evidence="15 16" key="1">
    <citation type="submission" date="2018-08" db="EMBL/GenBank/DDBJ databases">
        <title>Aphanomyces genome sequencing and annotation.</title>
        <authorList>
            <person name="Minardi D."/>
            <person name="Oidtmann B."/>
            <person name="Van Der Giezen M."/>
            <person name="Studholme D.J."/>
        </authorList>
    </citation>
    <scope>NUCLEOTIDE SEQUENCE [LARGE SCALE GENOMIC DNA]</scope>
    <source>
        <strain evidence="14 15">197901</strain>
        <strain evidence="13 16">FDL457</strain>
    </source>
</reference>
<dbReference type="Proteomes" id="UP000286510">
    <property type="component" value="Unassembled WGS sequence"/>
</dbReference>
<dbReference type="InterPro" id="IPR012341">
    <property type="entry name" value="6hp_glycosidase-like_sf"/>
</dbReference>
<protein>
    <recommendedName>
        <fullName evidence="12">alpha-1,2-Mannosidase</fullName>
        <ecNumber evidence="12">3.2.1.-</ecNumber>
    </recommendedName>
</protein>
<evidence type="ECO:0000256" key="11">
    <source>
        <dbReference type="PIRSR" id="PIRSR601382-3"/>
    </source>
</evidence>
<dbReference type="InterPro" id="IPR001382">
    <property type="entry name" value="Glyco_hydro_47"/>
</dbReference>